<keyword evidence="3" id="KW-1185">Reference proteome</keyword>
<dbReference type="Proteomes" id="UP000282674">
    <property type="component" value="Unassembled WGS sequence"/>
</dbReference>
<dbReference type="GO" id="GO:0016491">
    <property type="term" value="F:oxidoreductase activity"/>
    <property type="evidence" value="ECO:0007669"/>
    <property type="project" value="InterPro"/>
</dbReference>
<evidence type="ECO:0000259" key="1">
    <source>
        <dbReference type="PROSITE" id="PS50222"/>
    </source>
</evidence>
<dbReference type="PANTHER" id="PTHR36151:SF3">
    <property type="entry name" value="ER-BOUND OXYGENASE MPAB_MPAB'_RUBBER OXYGENASE CATALYTIC DOMAIN-CONTAINING PROTEIN"/>
    <property type="match status" value="1"/>
</dbReference>
<name>A0A3M2MI99_9ACTN</name>
<feature type="domain" description="EF-hand" evidence="1">
    <location>
        <begin position="380"/>
        <end position="410"/>
    </location>
</feature>
<dbReference type="GO" id="GO:0005509">
    <property type="term" value="F:calcium ion binding"/>
    <property type="evidence" value="ECO:0007669"/>
    <property type="project" value="InterPro"/>
</dbReference>
<dbReference type="PROSITE" id="PS00018">
    <property type="entry name" value="EF_HAND_1"/>
    <property type="match status" value="1"/>
</dbReference>
<accession>A0A3M2MI99</accession>
<dbReference type="PROSITE" id="PS50222">
    <property type="entry name" value="EF_HAND_2"/>
    <property type="match status" value="1"/>
</dbReference>
<dbReference type="OrthoDB" id="3456672at2"/>
<dbReference type="PANTHER" id="PTHR36151">
    <property type="entry name" value="BLR2777 PROTEIN"/>
    <property type="match status" value="1"/>
</dbReference>
<evidence type="ECO:0000313" key="2">
    <source>
        <dbReference type="EMBL" id="RMI47028.1"/>
    </source>
</evidence>
<dbReference type="InterPro" id="IPR018713">
    <property type="entry name" value="MPAB/Lcp_cat_dom"/>
</dbReference>
<dbReference type="InterPro" id="IPR018247">
    <property type="entry name" value="EF_Hand_1_Ca_BS"/>
</dbReference>
<reference evidence="2 3" key="1">
    <citation type="submission" date="2018-10" db="EMBL/GenBank/DDBJ databases">
        <title>Isolation from soil.</title>
        <authorList>
            <person name="Hu J."/>
        </authorList>
    </citation>
    <scope>NUCLEOTIDE SEQUENCE [LARGE SCALE GENOMIC DNA]</scope>
    <source>
        <strain evidence="2 3">NEAU-Ht49</strain>
    </source>
</reference>
<evidence type="ECO:0000313" key="3">
    <source>
        <dbReference type="Proteomes" id="UP000282674"/>
    </source>
</evidence>
<sequence>MSAETIVEQPDISILCPDALLNGYCQDARWGLAVVRATVLEAAHPQIGAALIENSTFVAHPWRRIFNTLLSVQRVLDADPRVRDKEGARLNRMHARIAGVDPKGRPYNAMDPDARAWVVGSLFESTVNLNRMSGVSMSADDMVRLYEEFRAFLVLLEGNADHLPATVEEFWPYFDDVIERGLENTEAMRIILFELFGRMPAPPLLRGHPALWAAGRGMAGPVITEFLKATLPESVRQRAGLADVPGAHTLTRGVYMGTGVAARVLPQSWTRTDTVIGLLDPSLANGGSGPSLLSSLRRQQRRAAALVRLLSPMSGDGASSSASGSAARSAERFFAEVLDQTGDGYVSWPDIAAMAREVASRLDLDADGEERLFDAFAGWWRELASTLDGDGDGRVSRAEYAAAASSAASPALVRVAEVLFEATDADGDQTISAVEHRALFRTAFSRDVETSGQDARYSRSEFVREFLAFMSGRQSSAGYDSLLAQA</sequence>
<dbReference type="Pfam" id="PF09995">
    <property type="entry name" value="MPAB_Lcp_cat"/>
    <property type="match status" value="1"/>
</dbReference>
<dbReference type="EMBL" id="RFFG01000006">
    <property type="protein sequence ID" value="RMI47028.1"/>
    <property type="molecule type" value="Genomic_DNA"/>
</dbReference>
<comment type="caution">
    <text evidence="2">The sequence shown here is derived from an EMBL/GenBank/DDBJ whole genome shotgun (WGS) entry which is preliminary data.</text>
</comment>
<dbReference type="Gene3D" id="1.10.238.10">
    <property type="entry name" value="EF-hand"/>
    <property type="match status" value="1"/>
</dbReference>
<dbReference type="AlphaFoldDB" id="A0A3M2MI99"/>
<dbReference type="RefSeq" id="WP_122193154.1">
    <property type="nucleotide sequence ID" value="NZ_JBHSKC010000001.1"/>
</dbReference>
<dbReference type="InterPro" id="IPR011992">
    <property type="entry name" value="EF-hand-dom_pair"/>
</dbReference>
<protein>
    <submittedName>
        <fullName evidence="2">DUF2236 domain-containing protein</fullName>
    </submittedName>
</protein>
<proteinExistence type="predicted"/>
<gene>
    <name evidence="2" type="ORF">EBO15_05265</name>
</gene>
<dbReference type="SUPFAM" id="SSF47473">
    <property type="entry name" value="EF-hand"/>
    <property type="match status" value="1"/>
</dbReference>
<dbReference type="InterPro" id="IPR002048">
    <property type="entry name" value="EF_hand_dom"/>
</dbReference>
<organism evidence="2 3">
    <name type="scientific">Actinomadura harenae</name>
    <dbReference type="NCBI Taxonomy" id="2483351"/>
    <lineage>
        <taxon>Bacteria</taxon>
        <taxon>Bacillati</taxon>
        <taxon>Actinomycetota</taxon>
        <taxon>Actinomycetes</taxon>
        <taxon>Streptosporangiales</taxon>
        <taxon>Thermomonosporaceae</taxon>
        <taxon>Actinomadura</taxon>
    </lineage>
</organism>